<evidence type="ECO:0000313" key="3">
    <source>
        <dbReference type="EMBL" id="CAG6656758.1"/>
    </source>
</evidence>
<sequence>MASVATLIYFTCLLIFLTMLSGHRTSNHSDNSEEDITLDDDDEAYPQPGTSQMANSQGTFGNWQQMVGDQTGADVPSGQDTGAQNSQDKEKENKAGEKSSSEKTDATCTDNTAEPSDDTTNTDERLNRVEIELTEVKVEPVEQEELDEENKTDEYSTADDKHETDHNETVEDINEDEATVIENSGETYDPEDESNADEPEVDDVELEKEPVDIWDADGKRKCSIYCPETIHKDDFVEEIPHICPLCPTIVLPCDHLLKEHMRFVHGWFKSKRNYHNH</sequence>
<keyword evidence="2" id="KW-0732">Signal</keyword>
<feature type="compositionally biased region" description="Acidic residues" evidence="1">
    <location>
        <begin position="32"/>
        <end position="44"/>
    </location>
</feature>
<name>A0A8D8WE00_9HEMI</name>
<feature type="signal peptide" evidence="2">
    <location>
        <begin position="1"/>
        <end position="22"/>
    </location>
</feature>
<feature type="compositionally biased region" description="Polar residues" evidence="1">
    <location>
        <begin position="48"/>
        <end position="68"/>
    </location>
</feature>
<organism evidence="3">
    <name type="scientific">Cacopsylla melanoneura</name>
    <dbReference type="NCBI Taxonomy" id="428564"/>
    <lineage>
        <taxon>Eukaryota</taxon>
        <taxon>Metazoa</taxon>
        <taxon>Ecdysozoa</taxon>
        <taxon>Arthropoda</taxon>
        <taxon>Hexapoda</taxon>
        <taxon>Insecta</taxon>
        <taxon>Pterygota</taxon>
        <taxon>Neoptera</taxon>
        <taxon>Paraneoptera</taxon>
        <taxon>Hemiptera</taxon>
        <taxon>Sternorrhyncha</taxon>
        <taxon>Psylloidea</taxon>
        <taxon>Psyllidae</taxon>
        <taxon>Psyllinae</taxon>
        <taxon>Cacopsylla</taxon>
    </lineage>
</organism>
<dbReference type="EMBL" id="HBUF01186030">
    <property type="protein sequence ID" value="CAG6656757.1"/>
    <property type="molecule type" value="Transcribed_RNA"/>
</dbReference>
<proteinExistence type="predicted"/>
<feature type="compositionally biased region" description="Basic and acidic residues" evidence="1">
    <location>
        <begin position="152"/>
        <end position="169"/>
    </location>
</feature>
<dbReference type="AlphaFoldDB" id="A0A8D8WE00"/>
<feature type="compositionally biased region" description="Basic and acidic residues" evidence="1">
    <location>
        <begin position="87"/>
        <end position="105"/>
    </location>
</feature>
<feature type="compositionally biased region" description="Acidic residues" evidence="1">
    <location>
        <begin position="141"/>
        <end position="151"/>
    </location>
</feature>
<reference evidence="3" key="1">
    <citation type="submission" date="2021-05" db="EMBL/GenBank/DDBJ databases">
        <authorList>
            <person name="Alioto T."/>
            <person name="Alioto T."/>
            <person name="Gomez Garrido J."/>
        </authorList>
    </citation>
    <scope>NUCLEOTIDE SEQUENCE</scope>
</reference>
<feature type="compositionally biased region" description="Acidic residues" evidence="1">
    <location>
        <begin position="170"/>
        <end position="179"/>
    </location>
</feature>
<protein>
    <recommendedName>
        <fullName evidence="4">C2H2-type domain-containing protein</fullName>
    </recommendedName>
</protein>
<evidence type="ECO:0000256" key="1">
    <source>
        <dbReference type="SAM" id="MobiDB-lite"/>
    </source>
</evidence>
<feature type="compositionally biased region" description="Basic and acidic residues" evidence="1">
    <location>
        <begin position="122"/>
        <end position="140"/>
    </location>
</feature>
<evidence type="ECO:0000256" key="2">
    <source>
        <dbReference type="SAM" id="SignalP"/>
    </source>
</evidence>
<feature type="region of interest" description="Disordered" evidence="1">
    <location>
        <begin position="24"/>
        <end position="205"/>
    </location>
</feature>
<evidence type="ECO:0008006" key="4">
    <source>
        <dbReference type="Google" id="ProtNLM"/>
    </source>
</evidence>
<accession>A0A8D8WE00</accession>
<dbReference type="EMBL" id="HBUF01186031">
    <property type="protein sequence ID" value="CAG6656758.1"/>
    <property type="molecule type" value="Transcribed_RNA"/>
</dbReference>
<feature type="chain" id="PRO_5036428812" description="C2H2-type domain-containing protein" evidence="2">
    <location>
        <begin position="23"/>
        <end position="277"/>
    </location>
</feature>
<feature type="compositionally biased region" description="Acidic residues" evidence="1">
    <location>
        <begin position="188"/>
        <end position="205"/>
    </location>
</feature>